<evidence type="ECO:0000259" key="1">
    <source>
        <dbReference type="PROSITE" id="PS50112"/>
    </source>
</evidence>
<dbReference type="NCBIfam" id="TIGR00229">
    <property type="entry name" value="sensory_box"/>
    <property type="match status" value="2"/>
</dbReference>
<dbReference type="InterPro" id="IPR000014">
    <property type="entry name" value="PAS"/>
</dbReference>
<dbReference type="GO" id="GO:0003824">
    <property type="term" value="F:catalytic activity"/>
    <property type="evidence" value="ECO:0007669"/>
    <property type="project" value="UniProtKB-ARBA"/>
</dbReference>
<dbReference type="OrthoDB" id="9805474at2"/>
<dbReference type="AlphaFoldDB" id="A0A4R1K6S6"/>
<dbReference type="Gene3D" id="3.30.450.20">
    <property type="entry name" value="PAS domain"/>
    <property type="match status" value="2"/>
</dbReference>
<dbReference type="GO" id="GO:0006355">
    <property type="term" value="P:regulation of DNA-templated transcription"/>
    <property type="evidence" value="ECO:0007669"/>
    <property type="project" value="InterPro"/>
</dbReference>
<proteinExistence type="predicted"/>
<gene>
    <name evidence="4" type="ORF">C8D98_2129</name>
</gene>
<evidence type="ECO:0000313" key="5">
    <source>
        <dbReference type="Proteomes" id="UP000294614"/>
    </source>
</evidence>
<comment type="caution">
    <text evidence="4">The sequence shown here is derived from an EMBL/GenBank/DDBJ whole genome shotgun (WGS) entry which is preliminary data.</text>
</comment>
<dbReference type="InterPro" id="IPR013656">
    <property type="entry name" value="PAS_4"/>
</dbReference>
<dbReference type="PROSITE" id="PS50112">
    <property type="entry name" value="PAS"/>
    <property type="match status" value="2"/>
</dbReference>
<dbReference type="PANTHER" id="PTHR44757:SF2">
    <property type="entry name" value="BIOFILM ARCHITECTURE MAINTENANCE PROTEIN MBAA"/>
    <property type="match status" value="1"/>
</dbReference>
<dbReference type="SUPFAM" id="SSF55073">
    <property type="entry name" value="Nucleotide cyclase"/>
    <property type="match status" value="1"/>
</dbReference>
<dbReference type="Pfam" id="PF08448">
    <property type="entry name" value="PAS_4"/>
    <property type="match status" value="1"/>
</dbReference>
<dbReference type="PANTHER" id="PTHR44757">
    <property type="entry name" value="DIGUANYLATE CYCLASE DGCP"/>
    <property type="match status" value="1"/>
</dbReference>
<feature type="domain" description="GGDEF" evidence="3">
    <location>
        <begin position="305"/>
        <end position="438"/>
    </location>
</feature>
<dbReference type="RefSeq" id="WP_132874107.1">
    <property type="nucleotide sequence ID" value="NZ_SMGG01000005.1"/>
</dbReference>
<dbReference type="InterPro" id="IPR043128">
    <property type="entry name" value="Rev_trsase/Diguanyl_cyclase"/>
</dbReference>
<feature type="domain" description="PAC" evidence="2">
    <location>
        <begin position="98"/>
        <end position="149"/>
    </location>
</feature>
<dbReference type="InterPro" id="IPR013767">
    <property type="entry name" value="PAS_fold"/>
</dbReference>
<dbReference type="InterPro" id="IPR029787">
    <property type="entry name" value="Nucleotide_cyclase"/>
</dbReference>
<dbReference type="CDD" id="cd01949">
    <property type="entry name" value="GGDEF"/>
    <property type="match status" value="1"/>
</dbReference>
<dbReference type="SUPFAM" id="SSF55785">
    <property type="entry name" value="PYP-like sensor domain (PAS domain)"/>
    <property type="match status" value="2"/>
</dbReference>
<dbReference type="InterPro" id="IPR052155">
    <property type="entry name" value="Biofilm_reg_signaling"/>
</dbReference>
<dbReference type="Pfam" id="PF00990">
    <property type="entry name" value="GGDEF"/>
    <property type="match status" value="1"/>
</dbReference>
<evidence type="ECO:0000259" key="3">
    <source>
        <dbReference type="PROSITE" id="PS50887"/>
    </source>
</evidence>
<keyword evidence="5" id="KW-1185">Reference proteome</keyword>
<dbReference type="InterPro" id="IPR035965">
    <property type="entry name" value="PAS-like_dom_sf"/>
</dbReference>
<organism evidence="4 5">
    <name type="scientific">Seleniivibrio woodruffii</name>
    <dbReference type="NCBI Taxonomy" id="1078050"/>
    <lineage>
        <taxon>Bacteria</taxon>
        <taxon>Pseudomonadati</taxon>
        <taxon>Deferribacterota</taxon>
        <taxon>Deferribacteres</taxon>
        <taxon>Deferribacterales</taxon>
        <taxon>Geovibrionaceae</taxon>
        <taxon>Seleniivibrio</taxon>
    </lineage>
</organism>
<accession>A0A4R1K6S6</accession>
<name>A0A4R1K6S6_9BACT</name>
<sequence length="438" mass="49282">MTTLKSGGKTKSVQLPRPIDGHENPRFLAGVLHGIHDAIIVHDVKGNILSYNNKLLKMLGICDEQMQILANFYHFSADDINFQAGRKYFADAVNGQDQAFTWQIKRPADGVVLDVEVFLTRVLDSRRKMIVASVRDITDKKAIEKELIYSEKRYRQLVEYSPDGIIIHRDGVVKYVNPAAAKIFGGAAEDILGAEVLGFFPEEDRPRIAERLKKLYEEESSMPLSESKIVRKDGRIAHIEFASIPFSLDGRMAVQVVIRDVTQKKIQEEYIRYLALHDTLTGLPNRDLLSDRINQSIERRKRDGQRSALIYIDLDGFKPVNDTLGHAAGDIALKEIADRLNESVRKSDTAARIGGDEFVVLLEGVHDVREIEEVAERILENINKELTIKGKVFHVGASMGISIYPDDSRDAVKLMAQADRAMYIAKGSGKNRFVFCCE</sequence>
<evidence type="ECO:0000259" key="2">
    <source>
        <dbReference type="PROSITE" id="PS50113"/>
    </source>
</evidence>
<dbReference type="FunFam" id="3.30.70.270:FF:000001">
    <property type="entry name" value="Diguanylate cyclase domain protein"/>
    <property type="match status" value="1"/>
</dbReference>
<dbReference type="InterPro" id="IPR000160">
    <property type="entry name" value="GGDEF_dom"/>
</dbReference>
<dbReference type="Proteomes" id="UP000294614">
    <property type="component" value="Unassembled WGS sequence"/>
</dbReference>
<dbReference type="SMART" id="SM00267">
    <property type="entry name" value="GGDEF"/>
    <property type="match status" value="1"/>
</dbReference>
<feature type="domain" description="PAS" evidence="1">
    <location>
        <begin position="24"/>
        <end position="66"/>
    </location>
</feature>
<dbReference type="EMBL" id="SMGG01000005">
    <property type="protein sequence ID" value="TCK59958.1"/>
    <property type="molecule type" value="Genomic_DNA"/>
</dbReference>
<dbReference type="NCBIfam" id="TIGR00254">
    <property type="entry name" value="GGDEF"/>
    <property type="match status" value="1"/>
</dbReference>
<protein>
    <submittedName>
        <fullName evidence="4">PAS domain S-box-containing protein/diguanylate cyclase (GGDEF)-like protein</fullName>
    </submittedName>
</protein>
<evidence type="ECO:0000313" key="4">
    <source>
        <dbReference type="EMBL" id="TCK59958.1"/>
    </source>
</evidence>
<dbReference type="CDD" id="cd00130">
    <property type="entry name" value="PAS"/>
    <property type="match status" value="2"/>
</dbReference>
<dbReference type="PROSITE" id="PS50887">
    <property type="entry name" value="GGDEF"/>
    <property type="match status" value="1"/>
</dbReference>
<dbReference type="Gene3D" id="3.30.70.270">
    <property type="match status" value="1"/>
</dbReference>
<dbReference type="PROSITE" id="PS50113">
    <property type="entry name" value="PAC"/>
    <property type="match status" value="1"/>
</dbReference>
<dbReference type="SMART" id="SM00091">
    <property type="entry name" value="PAS"/>
    <property type="match status" value="2"/>
</dbReference>
<dbReference type="Pfam" id="PF00989">
    <property type="entry name" value="PAS"/>
    <property type="match status" value="1"/>
</dbReference>
<dbReference type="InterPro" id="IPR000700">
    <property type="entry name" value="PAS-assoc_C"/>
</dbReference>
<feature type="domain" description="PAS" evidence="1">
    <location>
        <begin position="150"/>
        <end position="219"/>
    </location>
</feature>
<reference evidence="4 5" key="1">
    <citation type="submission" date="2019-03" db="EMBL/GenBank/DDBJ databases">
        <title>Genomic Encyclopedia of Type Strains, Phase IV (KMG-IV): sequencing the most valuable type-strain genomes for metagenomic binning, comparative biology and taxonomic classification.</title>
        <authorList>
            <person name="Goeker M."/>
        </authorList>
    </citation>
    <scope>NUCLEOTIDE SEQUENCE [LARGE SCALE GENOMIC DNA]</scope>
    <source>
        <strain evidence="4 5">DSM 24984</strain>
    </source>
</reference>